<dbReference type="InterPro" id="IPR051813">
    <property type="entry name" value="HepT_RNase_toxin"/>
</dbReference>
<keyword evidence="5" id="KW-0378">Hydrolase</keyword>
<dbReference type="Pfam" id="PF01934">
    <property type="entry name" value="HepT-like"/>
    <property type="match status" value="1"/>
</dbReference>
<evidence type="ECO:0000256" key="1">
    <source>
        <dbReference type="ARBA" id="ARBA00022553"/>
    </source>
</evidence>
<keyword evidence="4" id="KW-0547">Nucleotide-binding</keyword>
<dbReference type="PANTHER" id="PTHR34139">
    <property type="entry name" value="UPF0331 PROTEIN MJ0127"/>
    <property type="match status" value="1"/>
</dbReference>
<keyword evidence="3" id="KW-0540">Nuclease</keyword>
<accession>A0ABW8AJS4</accession>
<dbReference type="Proteomes" id="UP001612915">
    <property type="component" value="Unassembled WGS sequence"/>
</dbReference>
<keyword evidence="1" id="KW-0597">Phosphoprotein</keyword>
<dbReference type="PANTHER" id="PTHR34139:SF1">
    <property type="entry name" value="RNASE MJ1380-RELATED"/>
    <property type="match status" value="1"/>
</dbReference>
<dbReference type="RefSeq" id="WP_398276576.1">
    <property type="nucleotide sequence ID" value="NZ_JBITLV010000001.1"/>
</dbReference>
<reference evidence="6 7" key="1">
    <citation type="submission" date="2024-10" db="EMBL/GenBank/DDBJ databases">
        <title>The Natural Products Discovery Center: Release of the First 8490 Sequenced Strains for Exploring Actinobacteria Biosynthetic Diversity.</title>
        <authorList>
            <person name="Kalkreuter E."/>
            <person name="Kautsar S.A."/>
            <person name="Yang D."/>
            <person name="Bader C.D."/>
            <person name="Teijaro C.N."/>
            <person name="Fluegel L."/>
            <person name="Davis C.M."/>
            <person name="Simpson J.R."/>
            <person name="Lauterbach L."/>
            <person name="Steele A.D."/>
            <person name="Gui C."/>
            <person name="Meng S."/>
            <person name="Li G."/>
            <person name="Viehrig K."/>
            <person name="Ye F."/>
            <person name="Su P."/>
            <person name="Kiefer A.F."/>
            <person name="Nichols A."/>
            <person name="Cepeda A.J."/>
            <person name="Yan W."/>
            <person name="Fan B."/>
            <person name="Jiang Y."/>
            <person name="Adhikari A."/>
            <person name="Zheng C.-J."/>
            <person name="Schuster L."/>
            <person name="Cowan T.M."/>
            <person name="Smanski M.J."/>
            <person name="Chevrette M.G."/>
            <person name="De Carvalho L.P.S."/>
            <person name="Shen B."/>
        </authorList>
    </citation>
    <scope>NUCLEOTIDE SEQUENCE [LARGE SCALE GENOMIC DNA]</scope>
    <source>
        <strain evidence="6 7">NPDC049639</strain>
    </source>
</reference>
<dbReference type="InterPro" id="IPR008201">
    <property type="entry name" value="HepT-like"/>
</dbReference>
<evidence type="ECO:0000313" key="7">
    <source>
        <dbReference type="Proteomes" id="UP001612915"/>
    </source>
</evidence>
<keyword evidence="2" id="KW-1277">Toxin-antitoxin system</keyword>
<protein>
    <submittedName>
        <fullName evidence="6">DUF86 domain-containing protein</fullName>
    </submittedName>
</protein>
<evidence type="ECO:0000256" key="2">
    <source>
        <dbReference type="ARBA" id="ARBA00022649"/>
    </source>
</evidence>
<organism evidence="6 7">
    <name type="scientific">Spongisporangium articulatum</name>
    <dbReference type="NCBI Taxonomy" id="3362603"/>
    <lineage>
        <taxon>Bacteria</taxon>
        <taxon>Bacillati</taxon>
        <taxon>Actinomycetota</taxon>
        <taxon>Actinomycetes</taxon>
        <taxon>Kineosporiales</taxon>
        <taxon>Kineosporiaceae</taxon>
        <taxon>Spongisporangium</taxon>
    </lineage>
</organism>
<name>A0ABW8AJS4_9ACTN</name>
<evidence type="ECO:0000313" key="6">
    <source>
        <dbReference type="EMBL" id="MFI7586616.1"/>
    </source>
</evidence>
<sequence>MSYRHEHRLRDIQRALEAIQSHLDRGGLDDGLVFDGVRMRIIEIGEAVKSLPPELLAEQPGIAWGEIARMRDHLAHRYFDTTFGVVADVVRYDVIPLREAVGALLTRLASDGASATD</sequence>
<dbReference type="EMBL" id="JBITLV010000001">
    <property type="protein sequence ID" value="MFI7586616.1"/>
    <property type="molecule type" value="Genomic_DNA"/>
</dbReference>
<keyword evidence="7" id="KW-1185">Reference proteome</keyword>
<proteinExistence type="predicted"/>
<comment type="caution">
    <text evidence="6">The sequence shown here is derived from an EMBL/GenBank/DDBJ whole genome shotgun (WGS) entry which is preliminary data.</text>
</comment>
<evidence type="ECO:0000256" key="5">
    <source>
        <dbReference type="ARBA" id="ARBA00022801"/>
    </source>
</evidence>
<evidence type="ECO:0000256" key="3">
    <source>
        <dbReference type="ARBA" id="ARBA00022722"/>
    </source>
</evidence>
<evidence type="ECO:0000256" key="4">
    <source>
        <dbReference type="ARBA" id="ARBA00022741"/>
    </source>
</evidence>
<gene>
    <name evidence="6" type="ORF">ACIB24_06025</name>
</gene>